<name>A0ABS4BN70_9HYPH</name>
<dbReference type="SMART" id="SM00345">
    <property type="entry name" value="HTH_GNTR"/>
    <property type="match status" value="1"/>
</dbReference>
<keyword evidence="3" id="KW-0804">Transcription</keyword>
<evidence type="ECO:0000256" key="1">
    <source>
        <dbReference type="ARBA" id="ARBA00023015"/>
    </source>
</evidence>
<dbReference type="InterPro" id="IPR036388">
    <property type="entry name" value="WH-like_DNA-bd_sf"/>
</dbReference>
<evidence type="ECO:0000313" key="5">
    <source>
        <dbReference type="EMBL" id="MBP0618149.1"/>
    </source>
</evidence>
<organism evidence="5 6">
    <name type="scientific">Jiella mangrovi</name>
    <dbReference type="NCBI Taxonomy" id="2821407"/>
    <lineage>
        <taxon>Bacteria</taxon>
        <taxon>Pseudomonadati</taxon>
        <taxon>Pseudomonadota</taxon>
        <taxon>Alphaproteobacteria</taxon>
        <taxon>Hyphomicrobiales</taxon>
        <taxon>Aurantimonadaceae</taxon>
        <taxon>Jiella</taxon>
    </lineage>
</organism>
<keyword evidence="6" id="KW-1185">Reference proteome</keyword>
<dbReference type="Pfam" id="PF07702">
    <property type="entry name" value="UTRA"/>
    <property type="match status" value="1"/>
</dbReference>
<dbReference type="Proteomes" id="UP000678276">
    <property type="component" value="Unassembled WGS sequence"/>
</dbReference>
<reference evidence="5 6" key="1">
    <citation type="submission" date="2021-04" db="EMBL/GenBank/DDBJ databases">
        <title>Whole genome sequence of Jiella sp. KSK16Y-1.</title>
        <authorList>
            <person name="Tuo L."/>
        </authorList>
    </citation>
    <scope>NUCLEOTIDE SEQUENCE [LARGE SCALE GENOMIC DNA]</scope>
    <source>
        <strain evidence="5 6">KSK16Y-1</strain>
    </source>
</reference>
<dbReference type="CDD" id="cd07377">
    <property type="entry name" value="WHTH_GntR"/>
    <property type="match status" value="1"/>
</dbReference>
<keyword evidence="1" id="KW-0805">Transcription regulation</keyword>
<protein>
    <submittedName>
        <fullName evidence="5">GntR family transcriptional regulator</fullName>
    </submittedName>
</protein>
<comment type="caution">
    <text evidence="5">The sequence shown here is derived from an EMBL/GenBank/DDBJ whole genome shotgun (WGS) entry which is preliminary data.</text>
</comment>
<evidence type="ECO:0000259" key="4">
    <source>
        <dbReference type="PROSITE" id="PS50949"/>
    </source>
</evidence>
<dbReference type="InterPro" id="IPR011663">
    <property type="entry name" value="UTRA"/>
</dbReference>
<keyword evidence="2" id="KW-0238">DNA-binding</keyword>
<dbReference type="PRINTS" id="PR00035">
    <property type="entry name" value="HTHGNTR"/>
</dbReference>
<dbReference type="InterPro" id="IPR036390">
    <property type="entry name" value="WH_DNA-bd_sf"/>
</dbReference>
<dbReference type="SUPFAM" id="SSF64288">
    <property type="entry name" value="Chorismate lyase-like"/>
    <property type="match status" value="1"/>
</dbReference>
<dbReference type="PROSITE" id="PS50949">
    <property type="entry name" value="HTH_GNTR"/>
    <property type="match status" value="1"/>
</dbReference>
<dbReference type="InterPro" id="IPR050679">
    <property type="entry name" value="Bact_HTH_transcr_reg"/>
</dbReference>
<dbReference type="Gene3D" id="1.10.10.10">
    <property type="entry name" value="Winged helix-like DNA-binding domain superfamily/Winged helix DNA-binding domain"/>
    <property type="match status" value="1"/>
</dbReference>
<dbReference type="Gene3D" id="3.40.1410.10">
    <property type="entry name" value="Chorismate lyase-like"/>
    <property type="match status" value="1"/>
</dbReference>
<evidence type="ECO:0000256" key="3">
    <source>
        <dbReference type="ARBA" id="ARBA00023163"/>
    </source>
</evidence>
<accession>A0ABS4BN70</accession>
<evidence type="ECO:0000313" key="6">
    <source>
        <dbReference type="Proteomes" id="UP000678276"/>
    </source>
</evidence>
<dbReference type="EMBL" id="JAGJCF010000026">
    <property type="protein sequence ID" value="MBP0618149.1"/>
    <property type="molecule type" value="Genomic_DNA"/>
</dbReference>
<dbReference type="RefSeq" id="WP_209597608.1">
    <property type="nucleotide sequence ID" value="NZ_JAGJCF010000026.1"/>
</dbReference>
<dbReference type="InterPro" id="IPR000524">
    <property type="entry name" value="Tscrpt_reg_HTH_GntR"/>
</dbReference>
<gene>
    <name evidence="5" type="ORF">J6595_21425</name>
</gene>
<dbReference type="PANTHER" id="PTHR44846">
    <property type="entry name" value="MANNOSYL-D-GLYCERATE TRANSPORT/METABOLISM SYSTEM REPRESSOR MNGR-RELATED"/>
    <property type="match status" value="1"/>
</dbReference>
<dbReference type="SUPFAM" id="SSF46785">
    <property type="entry name" value="Winged helix' DNA-binding domain"/>
    <property type="match status" value="1"/>
</dbReference>
<proteinExistence type="predicted"/>
<sequence length="242" mass="26849">MSETISEAPAFRPLYVQVRDTLLKRLISGSWTPGMMLPSEFQLAKELGVSQGTVRKALDAMTAEHLLLRRQGRGTFVALPEEGRILFKFFRMVADGGERLFPLSQIVGRGRSKASAADCARLALPAKAEVWWIDRIRQLGGKPVIFERIRLPVSRFPQLGDMADIPNNVYALYSEEFGITIGKAEEKLKAALVDEAAASHLGCEAGRPVLIIERVAMALDDTPIEHRLSTCLTDECHYQAEL</sequence>
<dbReference type="Pfam" id="PF00392">
    <property type="entry name" value="GntR"/>
    <property type="match status" value="1"/>
</dbReference>
<dbReference type="InterPro" id="IPR028978">
    <property type="entry name" value="Chorismate_lyase_/UTRA_dom_sf"/>
</dbReference>
<dbReference type="SMART" id="SM00866">
    <property type="entry name" value="UTRA"/>
    <property type="match status" value="1"/>
</dbReference>
<evidence type="ECO:0000256" key="2">
    <source>
        <dbReference type="ARBA" id="ARBA00023125"/>
    </source>
</evidence>
<feature type="domain" description="HTH gntR-type" evidence="4">
    <location>
        <begin position="12"/>
        <end position="80"/>
    </location>
</feature>
<dbReference type="PANTHER" id="PTHR44846:SF1">
    <property type="entry name" value="MANNOSYL-D-GLYCERATE TRANSPORT_METABOLISM SYSTEM REPRESSOR MNGR-RELATED"/>
    <property type="match status" value="1"/>
</dbReference>